<evidence type="ECO:0000313" key="2">
    <source>
        <dbReference type="Proteomes" id="UP000285517"/>
    </source>
</evidence>
<evidence type="ECO:0008006" key="3">
    <source>
        <dbReference type="Google" id="ProtNLM"/>
    </source>
</evidence>
<name>A0A410G5S6_9FLAO</name>
<evidence type="ECO:0000313" key="1">
    <source>
        <dbReference type="EMBL" id="QAA82545.1"/>
    </source>
</evidence>
<dbReference type="PROSITE" id="PS51257">
    <property type="entry name" value="PROKAR_LIPOPROTEIN"/>
    <property type="match status" value="1"/>
</dbReference>
<dbReference type="AlphaFoldDB" id="A0A410G5S6"/>
<dbReference type="EMBL" id="CP034951">
    <property type="protein sequence ID" value="QAA82545.1"/>
    <property type="molecule type" value="Genomic_DNA"/>
</dbReference>
<dbReference type="OrthoDB" id="5348860at2"/>
<accession>A0A410G5S6</accession>
<gene>
    <name evidence="1" type="ORF">EI546_12810</name>
</gene>
<protein>
    <recommendedName>
        <fullName evidence="3">Lipoprotein</fullName>
    </recommendedName>
</protein>
<keyword evidence="2" id="KW-1185">Reference proteome</keyword>
<dbReference type="RefSeq" id="WP_128250910.1">
    <property type="nucleotide sequence ID" value="NZ_CP034951.1"/>
</dbReference>
<organism evidence="1 2">
    <name type="scientific">Aequorivita ciconiae</name>
    <dbReference type="NCBI Taxonomy" id="2494375"/>
    <lineage>
        <taxon>Bacteria</taxon>
        <taxon>Pseudomonadati</taxon>
        <taxon>Bacteroidota</taxon>
        <taxon>Flavobacteriia</taxon>
        <taxon>Flavobacteriales</taxon>
        <taxon>Flavobacteriaceae</taxon>
        <taxon>Aequorivita</taxon>
    </lineage>
</organism>
<dbReference type="Proteomes" id="UP000285517">
    <property type="component" value="Chromosome"/>
</dbReference>
<proteinExistence type="predicted"/>
<sequence>MTKVISIFLLAAALLISCKETNSKSDKSELPSQKTERIIISDSEEDTSSEMKALLDRLENYILTDYLTERDLRVIPKDQRKIQLYQIDLNSDGRKEILLNFITSYFCGSGGCNMVLLNDELQPITEFTVMQTPIYVEDTFKNGWKVLKVHSEGKWRELEYKNGSYPSNPSVVAGSADSPSKTATILFDNENSEVKTYSF</sequence>
<reference evidence="1 2" key="1">
    <citation type="submission" date="2019-01" db="EMBL/GenBank/DDBJ databases">
        <title>Complete genome sequencing of Aequorivita sp. H23M31.</title>
        <authorList>
            <person name="Bae J.-W."/>
        </authorList>
    </citation>
    <scope>NUCLEOTIDE SEQUENCE [LARGE SCALE GENOMIC DNA]</scope>
    <source>
        <strain evidence="1 2">H23M31</strain>
    </source>
</reference>
<dbReference type="KEGG" id="aev:EI546_12810"/>